<gene>
    <name evidence="3" type="ORF">M438DRAFT_350265</name>
</gene>
<dbReference type="InterPro" id="IPR044053">
    <property type="entry name" value="AsaB-like"/>
</dbReference>
<evidence type="ECO:0008006" key="5">
    <source>
        <dbReference type="Google" id="ProtNLM"/>
    </source>
</evidence>
<protein>
    <recommendedName>
        <fullName evidence="5">Methyltransferase</fullName>
    </recommendedName>
</protein>
<reference evidence="3 4" key="1">
    <citation type="journal article" date="2014" name="BMC Genomics">
        <title>Genome sequencing of four Aureobasidium pullulans varieties: biotechnological potential, stress tolerance, and description of new species.</title>
        <authorList>
            <person name="Gostin Ar C."/>
            <person name="Ohm R.A."/>
            <person name="Kogej T."/>
            <person name="Sonjak S."/>
            <person name="Turk M."/>
            <person name="Zajc J."/>
            <person name="Zalar P."/>
            <person name="Grube M."/>
            <person name="Sun H."/>
            <person name="Han J."/>
            <person name="Sharma A."/>
            <person name="Chiniquy J."/>
            <person name="Ngan C.Y."/>
            <person name="Lipzen A."/>
            <person name="Barry K."/>
            <person name="Grigoriev I.V."/>
            <person name="Gunde-Cimerman N."/>
        </authorList>
    </citation>
    <scope>NUCLEOTIDE SEQUENCE [LARGE SCALE GENOMIC DNA]</scope>
    <source>
        <strain evidence="3 4">EXF-150</strain>
    </source>
</reference>
<dbReference type="PANTHER" id="PTHR34598:SF3">
    <property type="entry name" value="OXIDOREDUCTASE AN1597"/>
    <property type="match status" value="1"/>
</dbReference>
<sequence>MSLEVKFQYIADCPEWAESKPYYISGPLDAAHERMRTNLKYQSYDQIVTDLRGREDKLRMEKDGFELVNYPTPVPVSLDYSVQDLTSDYLVATSKWLQERFNAEKVLCYAYRYRKTGSEGEWEGTAHDIGTRVKPDSSTASPHVDQTLDGGLRRAQRHMTDEEVSKYLNGDWRIRIVNIWRPLDHPVEDSPLAFCDYKSIDSSDLIAADRVSEQYAGEVYYLRYNQGQQWHWFSNQTPDEIALFLSYDSHPQGPKFCAHASFKHPDATGDTIKRHSVEVRSIVITRAG</sequence>
<dbReference type="GO" id="GO:0016491">
    <property type="term" value="F:oxidoreductase activity"/>
    <property type="evidence" value="ECO:0007669"/>
    <property type="project" value="UniProtKB-KW"/>
</dbReference>
<evidence type="ECO:0000256" key="2">
    <source>
        <dbReference type="ARBA" id="ARBA00023604"/>
    </source>
</evidence>
<dbReference type="HOGENOM" id="CLU_042688_2_0_1"/>
<dbReference type="NCBIfam" id="NF041278">
    <property type="entry name" value="CmcJ_NvfI_EfuI"/>
    <property type="match status" value="1"/>
</dbReference>
<dbReference type="STRING" id="1043002.A0A074WZS5"/>
<dbReference type="RefSeq" id="XP_029754825.1">
    <property type="nucleotide sequence ID" value="XM_029906589.1"/>
</dbReference>
<proteinExistence type="inferred from homology"/>
<evidence type="ECO:0000313" key="4">
    <source>
        <dbReference type="Proteomes" id="UP000030706"/>
    </source>
</evidence>
<evidence type="ECO:0000256" key="1">
    <source>
        <dbReference type="ARBA" id="ARBA00023002"/>
    </source>
</evidence>
<evidence type="ECO:0000313" key="3">
    <source>
        <dbReference type="EMBL" id="KEQ78638.1"/>
    </source>
</evidence>
<accession>A0A074WZS5</accession>
<name>A0A074WZS5_AURPU</name>
<dbReference type="PANTHER" id="PTHR34598">
    <property type="entry name" value="BLL6449 PROTEIN"/>
    <property type="match status" value="1"/>
</dbReference>
<dbReference type="GeneID" id="40748895"/>
<organism evidence="3 4">
    <name type="scientific">Aureobasidium pullulans EXF-150</name>
    <dbReference type="NCBI Taxonomy" id="1043002"/>
    <lineage>
        <taxon>Eukaryota</taxon>
        <taxon>Fungi</taxon>
        <taxon>Dikarya</taxon>
        <taxon>Ascomycota</taxon>
        <taxon>Pezizomycotina</taxon>
        <taxon>Dothideomycetes</taxon>
        <taxon>Dothideomycetidae</taxon>
        <taxon>Dothideales</taxon>
        <taxon>Saccotheciaceae</taxon>
        <taxon>Aureobasidium</taxon>
    </lineage>
</organism>
<keyword evidence="4" id="KW-1185">Reference proteome</keyword>
<comment type="similarity">
    <text evidence="2">Belongs to the asaB hydroxylase/desaturase family.</text>
</comment>
<keyword evidence="1" id="KW-0560">Oxidoreductase</keyword>
<dbReference type="EMBL" id="KL585017">
    <property type="protein sequence ID" value="KEQ78638.1"/>
    <property type="molecule type" value="Genomic_DNA"/>
</dbReference>
<dbReference type="Proteomes" id="UP000030706">
    <property type="component" value="Unassembled WGS sequence"/>
</dbReference>
<dbReference type="AlphaFoldDB" id="A0A074WZS5"/>
<dbReference type="OrthoDB" id="412788at2759"/>